<keyword evidence="8" id="KW-0547">Nucleotide-binding</keyword>
<dbReference type="SUPFAM" id="SSF55874">
    <property type="entry name" value="ATPase domain of HSP90 chaperone/DNA topoisomerase II/histidine kinase"/>
    <property type="match status" value="1"/>
</dbReference>
<keyword evidence="7" id="KW-0808">Transferase</keyword>
<name>C0QMA0_DESAH</name>
<dbReference type="SMART" id="SM00387">
    <property type="entry name" value="HATPase_c"/>
    <property type="match status" value="1"/>
</dbReference>
<evidence type="ECO:0000259" key="15">
    <source>
        <dbReference type="PROSITE" id="PS50109"/>
    </source>
</evidence>
<evidence type="ECO:0000256" key="8">
    <source>
        <dbReference type="ARBA" id="ARBA00022741"/>
    </source>
</evidence>
<evidence type="ECO:0000256" key="13">
    <source>
        <dbReference type="ARBA" id="ARBA00031983"/>
    </source>
</evidence>
<dbReference type="Gene3D" id="1.10.287.130">
    <property type="match status" value="1"/>
</dbReference>
<dbReference type="Gene3D" id="3.30.450.20">
    <property type="entry name" value="PAS domain"/>
    <property type="match status" value="1"/>
</dbReference>
<keyword evidence="9 18" id="KW-0418">Kinase</keyword>
<keyword evidence="10" id="KW-0067">ATP-binding</keyword>
<dbReference type="eggNOG" id="COG5002">
    <property type="taxonomic scope" value="Bacteria"/>
</dbReference>
<dbReference type="GO" id="GO:0005524">
    <property type="term" value="F:ATP binding"/>
    <property type="evidence" value="ECO:0007669"/>
    <property type="project" value="UniProtKB-KW"/>
</dbReference>
<evidence type="ECO:0000256" key="11">
    <source>
        <dbReference type="ARBA" id="ARBA00023012"/>
    </source>
</evidence>
<dbReference type="Proteomes" id="UP000000442">
    <property type="component" value="Chromosome"/>
</dbReference>
<dbReference type="InterPro" id="IPR035965">
    <property type="entry name" value="PAS-like_dom_sf"/>
</dbReference>
<dbReference type="CDD" id="cd00082">
    <property type="entry name" value="HisKA"/>
    <property type="match status" value="1"/>
</dbReference>
<dbReference type="Gene3D" id="3.40.50.450">
    <property type="match status" value="1"/>
</dbReference>
<dbReference type="CDD" id="cd00130">
    <property type="entry name" value="PAS"/>
    <property type="match status" value="1"/>
</dbReference>
<evidence type="ECO:0000256" key="14">
    <source>
        <dbReference type="SAM" id="Coils"/>
    </source>
</evidence>
<dbReference type="InterPro" id="IPR000700">
    <property type="entry name" value="PAS-assoc_C"/>
</dbReference>
<evidence type="ECO:0000256" key="1">
    <source>
        <dbReference type="ARBA" id="ARBA00000085"/>
    </source>
</evidence>
<proteinExistence type="predicted"/>
<evidence type="ECO:0000256" key="7">
    <source>
        <dbReference type="ARBA" id="ARBA00022679"/>
    </source>
</evidence>
<feature type="domain" description="PAC" evidence="17">
    <location>
        <begin position="301"/>
        <end position="355"/>
    </location>
</feature>
<dbReference type="InterPro" id="IPR000014">
    <property type="entry name" value="PAS"/>
</dbReference>
<evidence type="ECO:0000259" key="17">
    <source>
        <dbReference type="PROSITE" id="PS50113"/>
    </source>
</evidence>
<dbReference type="InterPro" id="IPR005269">
    <property type="entry name" value="LOG"/>
</dbReference>
<evidence type="ECO:0000259" key="16">
    <source>
        <dbReference type="PROSITE" id="PS50112"/>
    </source>
</evidence>
<dbReference type="SMART" id="SM00091">
    <property type="entry name" value="PAS"/>
    <property type="match status" value="1"/>
</dbReference>
<organism evidence="18 19">
    <name type="scientific">Desulforapulum autotrophicum (strain ATCC 43914 / DSM 3382 / VKM B-1955 / HRM2)</name>
    <name type="common">Desulfobacterium autotrophicum</name>
    <dbReference type="NCBI Taxonomy" id="177437"/>
    <lineage>
        <taxon>Bacteria</taxon>
        <taxon>Pseudomonadati</taxon>
        <taxon>Thermodesulfobacteriota</taxon>
        <taxon>Desulfobacteria</taxon>
        <taxon>Desulfobacterales</taxon>
        <taxon>Desulfobacteraceae</taxon>
        <taxon>Desulforapulum</taxon>
    </lineage>
</organism>
<dbReference type="Pfam" id="PF13426">
    <property type="entry name" value="PAS_9"/>
    <property type="match status" value="1"/>
</dbReference>
<accession>C0QMA0</accession>
<dbReference type="InterPro" id="IPR036890">
    <property type="entry name" value="HATPase_C_sf"/>
</dbReference>
<dbReference type="PRINTS" id="PR00344">
    <property type="entry name" value="BCTRLSENSOR"/>
</dbReference>
<dbReference type="KEGG" id="dat:HRM2_33420"/>
<dbReference type="GO" id="GO:0016020">
    <property type="term" value="C:membrane"/>
    <property type="evidence" value="ECO:0007669"/>
    <property type="project" value="UniProtKB-SubCell"/>
</dbReference>
<dbReference type="SMART" id="SM00086">
    <property type="entry name" value="PAC"/>
    <property type="match status" value="1"/>
</dbReference>
<dbReference type="PANTHER" id="PTHR43711:SF31">
    <property type="entry name" value="HISTIDINE KINASE"/>
    <property type="match status" value="1"/>
</dbReference>
<dbReference type="PANTHER" id="PTHR43711">
    <property type="entry name" value="TWO-COMPONENT HISTIDINE KINASE"/>
    <property type="match status" value="1"/>
</dbReference>
<evidence type="ECO:0000313" key="18">
    <source>
        <dbReference type="EMBL" id="ACN16417.1"/>
    </source>
</evidence>
<dbReference type="PROSITE" id="PS50109">
    <property type="entry name" value="HIS_KIN"/>
    <property type="match status" value="1"/>
</dbReference>
<dbReference type="HOGENOM" id="CLU_361983_0_0_7"/>
<keyword evidence="11" id="KW-0902">Two-component regulatory system</keyword>
<dbReference type="InterPro" id="IPR004358">
    <property type="entry name" value="Sig_transdc_His_kin-like_C"/>
</dbReference>
<dbReference type="PROSITE" id="PS50113">
    <property type="entry name" value="PAC"/>
    <property type="match status" value="1"/>
</dbReference>
<dbReference type="FunFam" id="1.10.287.130:FF:000038">
    <property type="entry name" value="Sensory transduction histidine kinase"/>
    <property type="match status" value="1"/>
</dbReference>
<evidence type="ECO:0000256" key="6">
    <source>
        <dbReference type="ARBA" id="ARBA00022553"/>
    </source>
</evidence>
<dbReference type="SUPFAM" id="SSF102405">
    <property type="entry name" value="MCP/YpsA-like"/>
    <property type="match status" value="1"/>
</dbReference>
<dbReference type="GO" id="GO:0008714">
    <property type="term" value="F:AMP nucleosidase activity"/>
    <property type="evidence" value="ECO:0007669"/>
    <property type="project" value="UniProtKB-EC"/>
</dbReference>
<evidence type="ECO:0000256" key="4">
    <source>
        <dbReference type="ARBA" id="ARBA00011985"/>
    </source>
</evidence>
<dbReference type="GO" id="GO:0000155">
    <property type="term" value="F:phosphorelay sensor kinase activity"/>
    <property type="evidence" value="ECO:0007669"/>
    <property type="project" value="InterPro"/>
</dbReference>
<dbReference type="InterPro" id="IPR003661">
    <property type="entry name" value="HisK_dim/P_dom"/>
</dbReference>
<evidence type="ECO:0000313" key="19">
    <source>
        <dbReference type="Proteomes" id="UP000000442"/>
    </source>
</evidence>
<keyword evidence="19" id="KW-1185">Reference proteome</keyword>
<dbReference type="InterPro" id="IPR005467">
    <property type="entry name" value="His_kinase_dom"/>
</dbReference>
<reference evidence="18 19" key="1">
    <citation type="journal article" date="2009" name="Environ. Microbiol.">
        <title>Genome sequence of Desulfobacterium autotrophicum HRM2, a marine sulfate reducer oxidizing organic carbon completely to carbon dioxide.</title>
        <authorList>
            <person name="Strittmatter A.W."/>
            <person name="Liesegang H."/>
            <person name="Rabus R."/>
            <person name="Decker I."/>
            <person name="Amann J."/>
            <person name="Andres S."/>
            <person name="Henne A."/>
            <person name="Fricke W.F."/>
            <person name="Martinez-Arias R."/>
            <person name="Bartels D."/>
            <person name="Goesmann A."/>
            <person name="Krause L."/>
            <person name="Puehler A."/>
            <person name="Klenk H.P."/>
            <person name="Richter M."/>
            <person name="Schuler M."/>
            <person name="Gloeckner F.O."/>
            <person name="Meyerdierks A."/>
            <person name="Gottschalk G."/>
            <person name="Amann R."/>
        </authorList>
    </citation>
    <scope>NUCLEOTIDE SEQUENCE [LARGE SCALE GENOMIC DNA]</scope>
    <source>
        <strain evidence="19">ATCC 43914 / DSM 3382 / HRM2</strain>
    </source>
</reference>
<dbReference type="OrthoDB" id="9801098at2"/>
<dbReference type="PROSITE" id="PS50112">
    <property type="entry name" value="PAS"/>
    <property type="match status" value="1"/>
</dbReference>
<dbReference type="GO" id="GO:0009691">
    <property type="term" value="P:cytokinin biosynthetic process"/>
    <property type="evidence" value="ECO:0007669"/>
    <property type="project" value="InterPro"/>
</dbReference>
<keyword evidence="12" id="KW-0472">Membrane</keyword>
<comment type="catalytic activity">
    <reaction evidence="1">
        <text>ATP + protein L-histidine = ADP + protein N-phospho-L-histidine.</text>
        <dbReference type="EC" id="2.7.13.3"/>
    </reaction>
</comment>
<dbReference type="eggNOG" id="COG1611">
    <property type="taxonomic scope" value="Bacteria"/>
</dbReference>
<dbReference type="EMBL" id="CP001087">
    <property type="protein sequence ID" value="ACN16417.1"/>
    <property type="molecule type" value="Genomic_DNA"/>
</dbReference>
<dbReference type="SUPFAM" id="SSF47384">
    <property type="entry name" value="Homodimeric domain of signal transducing histidine kinase"/>
    <property type="match status" value="1"/>
</dbReference>
<evidence type="ECO:0000256" key="12">
    <source>
        <dbReference type="ARBA" id="ARBA00023136"/>
    </source>
</evidence>
<dbReference type="InterPro" id="IPR036097">
    <property type="entry name" value="HisK_dim/P_sf"/>
</dbReference>
<dbReference type="Pfam" id="PF02518">
    <property type="entry name" value="HATPase_c"/>
    <property type="match status" value="1"/>
</dbReference>
<comment type="subcellular location">
    <subcellularLocation>
        <location evidence="3">Membrane</location>
    </subcellularLocation>
</comment>
<dbReference type="SUPFAM" id="SSF55785">
    <property type="entry name" value="PYP-like sensor domain (PAS domain)"/>
    <property type="match status" value="1"/>
</dbReference>
<dbReference type="InterPro" id="IPR050736">
    <property type="entry name" value="Sensor_HK_Regulatory"/>
</dbReference>
<dbReference type="STRING" id="177437.HRM2_33420"/>
<feature type="domain" description="PAS" evidence="16">
    <location>
        <begin position="230"/>
        <end position="276"/>
    </location>
</feature>
<dbReference type="Gene3D" id="3.30.565.10">
    <property type="entry name" value="Histidine kinase-like ATPase, C-terminal domain"/>
    <property type="match status" value="1"/>
</dbReference>
<evidence type="ECO:0000256" key="2">
    <source>
        <dbReference type="ARBA" id="ARBA00000274"/>
    </source>
</evidence>
<dbReference type="NCBIfam" id="TIGR00730">
    <property type="entry name" value="Rossman fold protein, TIGR00730 family"/>
    <property type="match status" value="1"/>
</dbReference>
<evidence type="ECO:0000256" key="5">
    <source>
        <dbReference type="ARBA" id="ARBA00012438"/>
    </source>
</evidence>
<dbReference type="AlphaFoldDB" id="C0QMA0"/>
<evidence type="ECO:0000256" key="9">
    <source>
        <dbReference type="ARBA" id="ARBA00022777"/>
    </source>
</evidence>
<dbReference type="Pfam" id="PF03641">
    <property type="entry name" value="Lysine_decarbox"/>
    <property type="match status" value="1"/>
</dbReference>
<dbReference type="InterPro" id="IPR003594">
    <property type="entry name" value="HATPase_dom"/>
</dbReference>
<dbReference type="Pfam" id="PF00512">
    <property type="entry name" value="HisKA"/>
    <property type="match status" value="1"/>
</dbReference>
<keyword evidence="14" id="KW-0175">Coiled coil</keyword>
<evidence type="ECO:0000256" key="10">
    <source>
        <dbReference type="ARBA" id="ARBA00022840"/>
    </source>
</evidence>
<dbReference type="InterPro" id="IPR001610">
    <property type="entry name" value="PAC"/>
</dbReference>
<dbReference type="NCBIfam" id="TIGR00229">
    <property type="entry name" value="sensory_box"/>
    <property type="match status" value="1"/>
</dbReference>
<comment type="catalytic activity">
    <reaction evidence="2">
        <text>AMP + H2O = D-ribose 5-phosphate + adenine</text>
        <dbReference type="Rhea" id="RHEA:20129"/>
        <dbReference type="ChEBI" id="CHEBI:15377"/>
        <dbReference type="ChEBI" id="CHEBI:16708"/>
        <dbReference type="ChEBI" id="CHEBI:78346"/>
        <dbReference type="ChEBI" id="CHEBI:456215"/>
        <dbReference type="EC" id="3.2.2.4"/>
    </reaction>
</comment>
<protein>
    <recommendedName>
        <fullName evidence="13">AMP nucleosidase</fullName>
        <ecNumber evidence="5">2.7.13.3</ecNumber>
        <ecNumber evidence="4">3.2.2.4</ecNumber>
    </recommendedName>
</protein>
<feature type="domain" description="Histidine kinase" evidence="15">
    <location>
        <begin position="373"/>
        <end position="619"/>
    </location>
</feature>
<dbReference type="RefSeq" id="WP_015905179.1">
    <property type="nucleotide sequence ID" value="NC_012108.1"/>
</dbReference>
<sequence>MKSICVFLGSNDGADPLYGHAARDMGRELARRGITCVYGGSNTGLMRELAEGVLSAGGRVVGVTVQTLKEKEKFHSGLTRLHVVNTMQERKRLLIRLSDAFIALPGGIGTLEELFEVLSLNALELNIKPCALLNINHYWDRLTGFLNHAMDQGFMKATVKNLLIQADTPAGVLDLLCVTSKDSPCPPVSQKVSQPAGTCSCRLCNLEDTTEASTAHSTPPFFMNGRPEEEIRKLLRAVEESPSSVVITDAFGAIEYVNTKFCEVTGYTVSEVLGQNPRVLNSDIQSKAFYREMWETLSQGQEWRGEFCNKKKDGTLYWEHASISPLCDARGNITHYVAVKEDVTETKRILQELEKAREAAEVSNIAKSDFLTSMSHELRTPLNAIIGFSEVLQDRFFGPLTDKQSEYLDDILGAGQHLLSLINDILDLSKVEAGKMMLEIKSVKVSDAIETGLVMLKEKIACHGITVKTDFKETCHKLTLAADERKLKQIIFNILSNAVKFTPDGGTITIEMMVLDPDPIPGTDILPDWMQKATGQVGKQPHLIISIADTGIGISSEDLPHIFEEFYQTLAGIRASTPGTGLGLPLSKRMAELHGGTIMAHSEGPDKGSRFTLLMPLMTVSGKTPVALSLCGAQEQWERLSPDNGLLIHLQRTHSLSSRHNRSYSICRAWPRQDIHHPDFHDLRRALQKTIRSHDFAEFNLKDSIVFVLQETDTSGGTRFCERITRIMNTFSTQQSLPLRVAGFADKDTATLDDLLEQVLLLQESPEVIPEP</sequence>
<feature type="coiled-coil region" evidence="14">
    <location>
        <begin position="336"/>
        <end position="363"/>
    </location>
</feature>
<evidence type="ECO:0000256" key="3">
    <source>
        <dbReference type="ARBA" id="ARBA00004370"/>
    </source>
</evidence>
<dbReference type="InterPro" id="IPR031100">
    <property type="entry name" value="LOG_fam"/>
</dbReference>
<dbReference type="EC" id="3.2.2.4" evidence="4"/>
<keyword evidence="6" id="KW-0597">Phosphoprotein</keyword>
<gene>
    <name evidence="18" type="ordered locus">HRM2_33420</name>
</gene>
<dbReference type="SMART" id="SM00388">
    <property type="entry name" value="HisKA"/>
    <property type="match status" value="1"/>
</dbReference>
<dbReference type="EC" id="2.7.13.3" evidence="5"/>